<dbReference type="AlphaFoldDB" id="V2UAK1"/>
<dbReference type="EMBL" id="AYEU01000015">
    <property type="protein sequence ID" value="ESK47502.1"/>
    <property type="molecule type" value="Genomic_DNA"/>
</dbReference>
<dbReference type="OrthoDB" id="6702050at2"/>
<keyword evidence="2" id="KW-1185">Reference proteome</keyword>
<dbReference type="PATRIC" id="fig|1341683.3.peg.2945"/>
<dbReference type="HOGENOM" id="CLU_094952_0_0_6"/>
<dbReference type="InterPro" id="IPR016893">
    <property type="entry name" value="UCP028589"/>
</dbReference>
<name>V2UAK1_9GAMM</name>
<evidence type="ECO:0000313" key="2">
    <source>
        <dbReference type="Proteomes" id="UP000018418"/>
    </source>
</evidence>
<dbReference type="RefSeq" id="WP_004904463.1">
    <property type="nucleotide sequence ID" value="NZ_BBTI01000016.1"/>
</dbReference>
<accession>V2UAK1</accession>
<organism evidence="1 2">
    <name type="scientific">Acinetobacter brisouii CIP 110357</name>
    <dbReference type="NCBI Taxonomy" id="1341683"/>
    <lineage>
        <taxon>Bacteria</taxon>
        <taxon>Pseudomonadati</taxon>
        <taxon>Pseudomonadota</taxon>
        <taxon>Gammaproteobacteria</taxon>
        <taxon>Moraxellales</taxon>
        <taxon>Moraxellaceae</taxon>
        <taxon>Acinetobacter</taxon>
    </lineage>
</organism>
<comment type="caution">
    <text evidence="1">The sequence shown here is derived from an EMBL/GenBank/DDBJ whole genome shotgun (WGS) entry which is preliminary data.</text>
</comment>
<evidence type="ECO:0000313" key="1">
    <source>
        <dbReference type="EMBL" id="ESK47502.1"/>
    </source>
</evidence>
<dbReference type="PIRSF" id="PIRSF028589">
    <property type="entry name" value="UCP028589"/>
    <property type="match status" value="1"/>
</dbReference>
<reference evidence="1 2" key="1">
    <citation type="submission" date="2013-10" db="EMBL/GenBank/DDBJ databases">
        <title>The Genome Sequence of Acinetobacter brisouii CIP 110357.</title>
        <authorList>
            <consortium name="The Broad Institute Genomics Platform"/>
            <consortium name="The Broad Institute Genome Sequencing Center for Infectious Disease"/>
            <person name="Cerqueira G."/>
            <person name="Feldgarden M."/>
            <person name="Courvalin P."/>
            <person name="Grillot-Courvalin C."/>
            <person name="Clermont D."/>
            <person name="Rocha E."/>
            <person name="Yoon E.-J."/>
            <person name="Nemec A."/>
            <person name="Young S.K."/>
            <person name="Zeng Q."/>
            <person name="Gargeya S."/>
            <person name="Fitzgerald M."/>
            <person name="Abouelleil A."/>
            <person name="Alvarado L."/>
            <person name="Berlin A.M."/>
            <person name="Chapman S.B."/>
            <person name="Gainer-Dewar J."/>
            <person name="Goldberg J."/>
            <person name="Gnerre S."/>
            <person name="Griggs A."/>
            <person name="Gujja S."/>
            <person name="Hansen M."/>
            <person name="Howarth C."/>
            <person name="Imamovic A."/>
            <person name="Ireland A."/>
            <person name="Larimer J."/>
            <person name="McCowan C."/>
            <person name="Murphy C."/>
            <person name="Pearson M."/>
            <person name="Poon T.W."/>
            <person name="Priest M."/>
            <person name="Roberts A."/>
            <person name="Saif S."/>
            <person name="Shea T."/>
            <person name="Sykes S."/>
            <person name="Wortman J."/>
            <person name="Nusbaum C."/>
            <person name="Birren B."/>
        </authorList>
    </citation>
    <scope>NUCLEOTIDE SEQUENCE [LARGE SCALE GENOMIC DNA]</scope>
    <source>
        <strain evidence="1 2">CIP 110357</strain>
    </source>
</reference>
<protein>
    <submittedName>
        <fullName evidence="1">Uncharacterized protein</fullName>
    </submittedName>
</protein>
<sequence length="248" mass="27188">MAKKRYFSLQGELFLAELINGVAGSLYPVGNTPSFQISVTATVVKHNESSTGIRAVDDVMTKDMGVKFETELEEGTAKNLEFLLSSYSKDVAEDTLPKTSLGTVVAGEMIRLGKYNLSEFVLNDSAATPKVVDPSKYVLDAPFGTLIVNDIDGLTMPLTYTAKTGKVTKVGIATDFSKEYLLFFKGKNTAGNKEKMAVTLWRTMKTPDVDFPMIHEEYGKWKVSGMALPDSTQVTDEDLGNFGEFVFI</sequence>
<gene>
    <name evidence="1" type="ORF">P255_02984</name>
</gene>
<proteinExistence type="predicted"/>
<dbReference type="Proteomes" id="UP000018418">
    <property type="component" value="Unassembled WGS sequence"/>
</dbReference>